<dbReference type="InterPro" id="IPR003395">
    <property type="entry name" value="RecF/RecN/SMC_N"/>
</dbReference>
<evidence type="ECO:0000259" key="7">
    <source>
        <dbReference type="SMART" id="SM00968"/>
    </source>
</evidence>
<dbReference type="InterPro" id="IPR024704">
    <property type="entry name" value="SMC"/>
</dbReference>
<keyword evidence="4 6" id="KW-0175">Coiled coil</keyword>
<dbReference type="SUPFAM" id="SSF52540">
    <property type="entry name" value="P-loop containing nucleoside triphosphate hydrolases"/>
    <property type="match status" value="1"/>
</dbReference>
<keyword evidence="5 6" id="KW-0238">DNA-binding</keyword>
<evidence type="ECO:0000256" key="5">
    <source>
        <dbReference type="ARBA" id="ARBA00023125"/>
    </source>
</evidence>
<dbReference type="Gene3D" id="1.10.287.1490">
    <property type="match status" value="1"/>
</dbReference>
<dbReference type="GO" id="GO:0007059">
    <property type="term" value="P:chromosome segregation"/>
    <property type="evidence" value="ECO:0007669"/>
    <property type="project" value="UniProtKB-UniRule"/>
</dbReference>
<gene>
    <name evidence="6" type="primary">smc</name>
    <name evidence="8" type="ORF">SCABRO_03338</name>
</gene>
<sequence>MLLKKLELFGFKSFADKTCFEFGEGINGIVGPNGCGKSNVVDAFKWILGEQRAKSLRGNEMLDVVFSGTNSRASMGYAEASLVFMNDKNLLPVEYKEVCITRRLYVAGDSEYLINKQPCRLKDIKELFLGTGVGGSCYSIMEQGKIESLLQVNAQERRFVFEEAAGISKYKTKKRETMLKLEKVEQNLLRVSDIIEEVQKQLRSIKLQAAKARKYNERVVRLKELRIKLSLKKYKTFKDKKNIAQEQIQQEERQCQEALSIIEELKGERDSLQSSINELASSLEKSLLNMTSLAAKITSAHDKIGFNHNAIEELNIQKGKYERSIDVLKGKIEYAEKGICNLSLDLEKIQADLTDGNSGLSTKETALKQYVYEYDVLQQQIEENKKQVIDMLHRGSSLQNEVGSLSAERDTIGNRRSKLLKRQEEISSELERIEYERRNLTEQRDRVVGKIEGLERSLIGTNEQIKVLNSEIQTVGDSINSLQQLQSRKDSRLETLEDLEKRFEGVSSGVQVVLEESGKENGMIDGIYGMVADLIKVDTAYVPAIEAVLGDRAQIIVTNSIKEVIQAFDFLKEQDKGYVKFLPLEDISVEGVHDSVDLNVPGIVGRAVDLVKCEDRFKALVEYIFRDTIIVEDFDTALRLSGEKCGAKFIVTLNGEVVEPGGTILVGQGNMKIGLISRKTELESIKLELAKILEEIETRLSEREIKEREVVHLVQNADEFKSGIDAENIIKVSQDNNLQKEEFKHVELNDERGVNESEIHEINEHIESINLRDVNLNNEIATLNDQRKVLEDQVIVLNNDRVKKESGKVNVQNEITELKIVLAQKEERKDNVIASLEKLKKELYENKEELTSAYSEIKNCREKTVVSENMITDLNKMLEALQVEKVTLEEESARLKEEQSVCSGQLTQKSRQVDEYDEEYKGREHVINELKLKENEFKIKITDLEERIHDDYQVELAEFAMEHGEEDAESLDWENVSREIDELRGKVDKMGNVNLEAIHEQTELEEREAHLSTQMEDLQTSEKALQDIINKINITSRELFEKTFQEIRSHFHELFRKLFGGGRADILLEEGVDILDAGIDIIAQPPGKDLKSIMLFSGGEKVMTTIALLFAIFQSKPSPFCILDEVDAALDENNVKRFIQILKEFALDSQFVVITHNKLTMGVADILYGVTMEEAGVSKKISVKFEEVERQVA</sequence>
<dbReference type="PIRSF" id="PIRSF005719">
    <property type="entry name" value="SMC"/>
    <property type="match status" value="1"/>
</dbReference>
<comment type="domain">
    <text evidence="6">Contains large globular domains required for ATP hydrolysis at each terminus and a third globular domain forming a flexible hinge near the middle of the molecule. These domains are separated by coiled-coil structures.</text>
</comment>
<reference evidence="8 9" key="1">
    <citation type="submission" date="2014-10" db="EMBL/GenBank/DDBJ databases">
        <title>Draft genome of anammox bacterium scalindua brodae, obtained using differential coverage binning of sequence data from two enrichment reactors.</title>
        <authorList>
            <person name="Speth D.R."/>
            <person name="Russ L."/>
            <person name="Kartal B."/>
            <person name="Op den Camp H.J."/>
            <person name="Dutilh B.E."/>
            <person name="Jetten M.S."/>
        </authorList>
    </citation>
    <scope>NUCLEOTIDE SEQUENCE [LARGE SCALE GENOMIC DNA]</scope>
    <source>
        <strain evidence="8">RU1</strain>
    </source>
</reference>
<evidence type="ECO:0000256" key="1">
    <source>
        <dbReference type="ARBA" id="ARBA00022490"/>
    </source>
</evidence>
<dbReference type="HAMAP" id="MF_01894">
    <property type="entry name" value="Smc_prok"/>
    <property type="match status" value="1"/>
</dbReference>
<evidence type="ECO:0000256" key="3">
    <source>
        <dbReference type="ARBA" id="ARBA00022840"/>
    </source>
</evidence>
<feature type="coiled-coil region" evidence="6">
    <location>
        <begin position="167"/>
        <end position="282"/>
    </location>
</feature>
<dbReference type="Gene3D" id="3.40.50.300">
    <property type="entry name" value="P-loop containing nucleotide triphosphate hydrolases"/>
    <property type="match status" value="2"/>
</dbReference>
<dbReference type="GO" id="GO:0016887">
    <property type="term" value="F:ATP hydrolysis activity"/>
    <property type="evidence" value="ECO:0007669"/>
    <property type="project" value="InterPro"/>
</dbReference>
<keyword evidence="3 6" id="KW-0067">ATP-binding</keyword>
<evidence type="ECO:0000256" key="6">
    <source>
        <dbReference type="HAMAP-Rule" id="MF_01894"/>
    </source>
</evidence>
<dbReference type="SUPFAM" id="SSF75553">
    <property type="entry name" value="Smc hinge domain"/>
    <property type="match status" value="1"/>
</dbReference>
<dbReference type="InterPro" id="IPR036277">
    <property type="entry name" value="SMC_hinge_sf"/>
</dbReference>
<dbReference type="NCBIfam" id="TIGR02168">
    <property type="entry name" value="SMC_prok_B"/>
    <property type="match status" value="1"/>
</dbReference>
<dbReference type="Pfam" id="PF02463">
    <property type="entry name" value="SMC_N"/>
    <property type="match status" value="2"/>
</dbReference>
<dbReference type="GO" id="GO:0003677">
    <property type="term" value="F:DNA binding"/>
    <property type="evidence" value="ECO:0007669"/>
    <property type="project" value="UniProtKB-UniRule"/>
</dbReference>
<comment type="subunit">
    <text evidence="6">Homodimer.</text>
</comment>
<feature type="coiled-coil region" evidence="6">
    <location>
        <begin position="773"/>
        <end position="898"/>
    </location>
</feature>
<protein>
    <recommendedName>
        <fullName evidence="6">Chromosome partition protein Smc</fullName>
    </recommendedName>
</protein>
<feature type="coiled-coil region" evidence="6">
    <location>
        <begin position="423"/>
        <end position="502"/>
    </location>
</feature>
<keyword evidence="2 6" id="KW-0547">Nucleotide-binding</keyword>
<comment type="subcellular location">
    <subcellularLocation>
        <location evidence="6">Cytoplasm</location>
    </subcellularLocation>
</comment>
<dbReference type="InterPro" id="IPR027417">
    <property type="entry name" value="P-loop_NTPase"/>
</dbReference>
<dbReference type="PATRIC" id="fig|237368.3.peg.3602"/>
<evidence type="ECO:0000256" key="2">
    <source>
        <dbReference type="ARBA" id="ARBA00022741"/>
    </source>
</evidence>
<dbReference type="Gene3D" id="3.30.70.1620">
    <property type="match status" value="1"/>
</dbReference>
<organism evidence="8 9">
    <name type="scientific">Candidatus Scalindua brodae</name>
    <dbReference type="NCBI Taxonomy" id="237368"/>
    <lineage>
        <taxon>Bacteria</taxon>
        <taxon>Pseudomonadati</taxon>
        <taxon>Planctomycetota</taxon>
        <taxon>Candidatus Brocadiia</taxon>
        <taxon>Candidatus Brocadiales</taxon>
        <taxon>Candidatus Scalinduaceae</taxon>
        <taxon>Candidatus Scalindua</taxon>
    </lineage>
</organism>
<dbReference type="GO" id="GO:0005694">
    <property type="term" value="C:chromosome"/>
    <property type="evidence" value="ECO:0007669"/>
    <property type="project" value="InterPro"/>
</dbReference>
<dbReference type="eggNOG" id="COG1196">
    <property type="taxonomic scope" value="Bacteria"/>
</dbReference>
<name>A0A0B0EE90_9BACT</name>
<feature type="domain" description="SMC hinge" evidence="7">
    <location>
        <begin position="525"/>
        <end position="641"/>
    </location>
</feature>
<dbReference type="Proteomes" id="UP000030652">
    <property type="component" value="Unassembled WGS sequence"/>
</dbReference>
<dbReference type="InterPro" id="IPR011890">
    <property type="entry name" value="SMC_prok"/>
</dbReference>
<dbReference type="AlphaFoldDB" id="A0A0B0EE90"/>
<comment type="similarity">
    <text evidence="6">Belongs to the SMC family.</text>
</comment>
<accession>A0A0B0EE90</accession>
<dbReference type="EMBL" id="JRYO01000226">
    <property type="protein sequence ID" value="KHE90929.1"/>
    <property type="molecule type" value="Genomic_DNA"/>
</dbReference>
<dbReference type="GO" id="GO:0005737">
    <property type="term" value="C:cytoplasm"/>
    <property type="evidence" value="ECO:0007669"/>
    <property type="project" value="UniProtKB-SubCell"/>
</dbReference>
<dbReference type="CDD" id="cd03278">
    <property type="entry name" value="ABC_SMC_barmotin"/>
    <property type="match status" value="1"/>
</dbReference>
<dbReference type="GO" id="GO:0005524">
    <property type="term" value="F:ATP binding"/>
    <property type="evidence" value="ECO:0007669"/>
    <property type="project" value="UniProtKB-UniRule"/>
</dbReference>
<keyword evidence="1 6" id="KW-0963">Cytoplasm</keyword>
<evidence type="ECO:0000313" key="9">
    <source>
        <dbReference type="Proteomes" id="UP000030652"/>
    </source>
</evidence>
<comment type="function">
    <text evidence="6">Required for chromosome condensation and partitioning.</text>
</comment>
<dbReference type="Pfam" id="PF06470">
    <property type="entry name" value="SMC_hinge"/>
    <property type="match status" value="1"/>
</dbReference>
<evidence type="ECO:0000313" key="8">
    <source>
        <dbReference type="EMBL" id="KHE90929.1"/>
    </source>
</evidence>
<dbReference type="GO" id="GO:0006260">
    <property type="term" value="P:DNA replication"/>
    <property type="evidence" value="ECO:0007669"/>
    <property type="project" value="UniProtKB-UniRule"/>
</dbReference>
<dbReference type="Gene3D" id="6.10.140.1720">
    <property type="match status" value="1"/>
</dbReference>
<dbReference type="PANTHER" id="PTHR43977">
    <property type="entry name" value="STRUCTURAL MAINTENANCE OF CHROMOSOMES PROTEIN 3"/>
    <property type="match status" value="1"/>
</dbReference>
<dbReference type="Gene3D" id="1.20.1060.20">
    <property type="match status" value="1"/>
</dbReference>
<evidence type="ECO:0000256" key="4">
    <source>
        <dbReference type="ARBA" id="ARBA00023054"/>
    </source>
</evidence>
<dbReference type="GO" id="GO:0030261">
    <property type="term" value="P:chromosome condensation"/>
    <property type="evidence" value="ECO:0007669"/>
    <property type="project" value="InterPro"/>
</dbReference>
<feature type="binding site" evidence="6">
    <location>
        <begin position="32"/>
        <end position="39"/>
    </location>
    <ligand>
        <name>ATP</name>
        <dbReference type="ChEBI" id="CHEBI:30616"/>
    </ligand>
</feature>
<dbReference type="InterPro" id="IPR010935">
    <property type="entry name" value="SMC_hinge"/>
</dbReference>
<dbReference type="GO" id="GO:0007062">
    <property type="term" value="P:sister chromatid cohesion"/>
    <property type="evidence" value="ECO:0007669"/>
    <property type="project" value="InterPro"/>
</dbReference>
<dbReference type="SMART" id="SM00968">
    <property type="entry name" value="SMC_hinge"/>
    <property type="match status" value="1"/>
</dbReference>
<comment type="caution">
    <text evidence="8">The sequence shown here is derived from an EMBL/GenBank/DDBJ whole genome shotgun (WGS) entry which is preliminary data.</text>
</comment>
<proteinExistence type="inferred from homology"/>